<evidence type="ECO:0000313" key="3">
    <source>
        <dbReference type="EMBL" id="RXZ73029.1"/>
    </source>
</evidence>
<keyword evidence="4" id="KW-1185">Reference proteome</keyword>
<dbReference type="PANTHER" id="PTHR48100:SF59">
    <property type="entry name" value="ADENOSYLCOBALAMIN_ALPHA-RIBAZOLE PHOSPHATASE"/>
    <property type="match status" value="1"/>
</dbReference>
<dbReference type="PANTHER" id="PTHR48100">
    <property type="entry name" value="BROAD-SPECIFICITY PHOSPHATASE YOR283W-RELATED"/>
    <property type="match status" value="1"/>
</dbReference>
<dbReference type="SUPFAM" id="SSF53254">
    <property type="entry name" value="Phosphoglycerate mutase-like"/>
    <property type="match status" value="1"/>
</dbReference>
<evidence type="ECO:0000256" key="2">
    <source>
        <dbReference type="PIRSR" id="PIRSR613078-2"/>
    </source>
</evidence>
<dbReference type="GO" id="GO:0016791">
    <property type="term" value="F:phosphatase activity"/>
    <property type="evidence" value="ECO:0007669"/>
    <property type="project" value="TreeGrafter"/>
</dbReference>
<comment type="caution">
    <text evidence="3">The sequence shown here is derived from an EMBL/GenBank/DDBJ whole genome shotgun (WGS) entry which is preliminary data.</text>
</comment>
<dbReference type="AlphaFoldDB" id="A0A4Q2L5Q9"/>
<proteinExistence type="predicted"/>
<sequence length="204" mass="22346">MVLSLIRHGQTDWNLAGRMQGRTDIPLNATGREQARAAAALLADHEWSAVVSSPLGRARETAQIIGEHLGVPFGETYDELTEQDFGVAEGTLVSELDARWPNRDFEGMELDEEVGPRGIRGLERIVEDHDGGNVLIVAHGTLIRHTLATITGHEPRHYPKLENASSSLVERGDVGWNVRSVAGVDFAEVLRGIEERATELRLAS</sequence>
<dbReference type="InterPro" id="IPR001345">
    <property type="entry name" value="PG/BPGM_mutase_AS"/>
</dbReference>
<dbReference type="InterPro" id="IPR029033">
    <property type="entry name" value="His_PPase_superfam"/>
</dbReference>
<dbReference type="OrthoDB" id="4697614at2"/>
<dbReference type="Gene3D" id="3.40.50.1240">
    <property type="entry name" value="Phosphoglycerate mutase-like"/>
    <property type="match status" value="1"/>
</dbReference>
<dbReference type="EMBL" id="SDPN01000002">
    <property type="protein sequence ID" value="RXZ73029.1"/>
    <property type="molecule type" value="Genomic_DNA"/>
</dbReference>
<accession>A0A4Q2L5Q9</accession>
<protein>
    <submittedName>
        <fullName evidence="3">Histidine phosphatase family protein</fullName>
    </submittedName>
</protein>
<dbReference type="SMART" id="SM00855">
    <property type="entry name" value="PGAM"/>
    <property type="match status" value="1"/>
</dbReference>
<dbReference type="CDD" id="cd07067">
    <property type="entry name" value="HP_PGM_like"/>
    <property type="match status" value="1"/>
</dbReference>
<dbReference type="InterPro" id="IPR013078">
    <property type="entry name" value="His_Pase_superF_clade-1"/>
</dbReference>
<dbReference type="Pfam" id="PF00300">
    <property type="entry name" value="His_Phos_1"/>
    <property type="match status" value="1"/>
</dbReference>
<organism evidence="3 4">
    <name type="scientific">Agromyces albus</name>
    <dbReference type="NCBI Taxonomy" id="205332"/>
    <lineage>
        <taxon>Bacteria</taxon>
        <taxon>Bacillati</taxon>
        <taxon>Actinomycetota</taxon>
        <taxon>Actinomycetes</taxon>
        <taxon>Micrococcales</taxon>
        <taxon>Microbacteriaceae</taxon>
        <taxon>Agromyces</taxon>
    </lineage>
</organism>
<evidence type="ECO:0000313" key="4">
    <source>
        <dbReference type="Proteomes" id="UP000293865"/>
    </source>
</evidence>
<reference evidence="3 4" key="1">
    <citation type="submission" date="2019-01" db="EMBL/GenBank/DDBJ databases">
        <title>Agromyces.</title>
        <authorList>
            <person name="Li J."/>
        </authorList>
    </citation>
    <scope>NUCLEOTIDE SEQUENCE [LARGE SCALE GENOMIC DNA]</scope>
    <source>
        <strain evidence="3 4">DSM 15934</strain>
    </source>
</reference>
<dbReference type="GO" id="GO:0005737">
    <property type="term" value="C:cytoplasm"/>
    <property type="evidence" value="ECO:0007669"/>
    <property type="project" value="TreeGrafter"/>
</dbReference>
<feature type="binding site" evidence="2">
    <location>
        <begin position="7"/>
        <end position="14"/>
    </location>
    <ligand>
        <name>substrate</name>
    </ligand>
</feature>
<dbReference type="PROSITE" id="PS00175">
    <property type="entry name" value="PG_MUTASE"/>
    <property type="match status" value="1"/>
</dbReference>
<name>A0A4Q2L5Q9_9MICO</name>
<feature type="active site" description="Proton donor/acceptor" evidence="1">
    <location>
        <position position="82"/>
    </location>
</feature>
<dbReference type="RefSeq" id="WP_129519216.1">
    <property type="nucleotide sequence ID" value="NZ_SDPN01000002.1"/>
</dbReference>
<gene>
    <name evidence="3" type="ORF">ESP51_02080</name>
</gene>
<evidence type="ECO:0000256" key="1">
    <source>
        <dbReference type="PIRSR" id="PIRSR613078-1"/>
    </source>
</evidence>
<feature type="active site" description="Tele-phosphohistidine intermediate" evidence="1">
    <location>
        <position position="8"/>
    </location>
</feature>
<dbReference type="InterPro" id="IPR050275">
    <property type="entry name" value="PGM_Phosphatase"/>
</dbReference>
<dbReference type="Proteomes" id="UP000293865">
    <property type="component" value="Unassembled WGS sequence"/>
</dbReference>
<feature type="binding site" evidence="2">
    <location>
        <position position="57"/>
    </location>
    <ligand>
        <name>substrate</name>
    </ligand>
</feature>